<accession>A0A382ZX21</accession>
<organism evidence="1">
    <name type="scientific">marine metagenome</name>
    <dbReference type="NCBI Taxonomy" id="408172"/>
    <lineage>
        <taxon>unclassified sequences</taxon>
        <taxon>metagenomes</taxon>
        <taxon>ecological metagenomes</taxon>
    </lineage>
</organism>
<reference evidence="1" key="1">
    <citation type="submission" date="2018-05" db="EMBL/GenBank/DDBJ databases">
        <authorList>
            <person name="Lanie J.A."/>
            <person name="Ng W.-L."/>
            <person name="Kazmierczak K.M."/>
            <person name="Andrzejewski T.M."/>
            <person name="Davidsen T.M."/>
            <person name="Wayne K.J."/>
            <person name="Tettelin H."/>
            <person name="Glass J.I."/>
            <person name="Rusch D."/>
            <person name="Podicherti R."/>
            <person name="Tsui H.-C.T."/>
            <person name="Winkler M.E."/>
        </authorList>
    </citation>
    <scope>NUCLEOTIDE SEQUENCE</scope>
</reference>
<evidence type="ECO:0000313" key="1">
    <source>
        <dbReference type="EMBL" id="SVE00054.1"/>
    </source>
</evidence>
<dbReference type="EMBL" id="UINC01187366">
    <property type="protein sequence ID" value="SVE00054.1"/>
    <property type="molecule type" value="Genomic_DNA"/>
</dbReference>
<dbReference type="AlphaFoldDB" id="A0A382ZX21"/>
<gene>
    <name evidence="1" type="ORF">METZ01_LOCUS452908</name>
</gene>
<protein>
    <submittedName>
        <fullName evidence="1">Uncharacterized protein</fullName>
    </submittedName>
</protein>
<sequence length="74" mass="8616">MSESSVIKQIKELRKDLDKETRLLNKQMELPLNSDLVKDVHSDNNSAQLSKGIAFSKWLRKMTSQFESVDPFYK</sequence>
<name>A0A382ZX21_9ZZZZ</name>
<proteinExistence type="predicted"/>